<feature type="compositionally biased region" description="Pro residues" evidence="1">
    <location>
        <begin position="33"/>
        <end position="44"/>
    </location>
</feature>
<proteinExistence type="predicted"/>
<evidence type="ECO:0000256" key="2">
    <source>
        <dbReference type="SAM" id="SignalP"/>
    </source>
</evidence>
<comment type="caution">
    <text evidence="3">The sequence shown here is derived from an EMBL/GenBank/DDBJ whole genome shotgun (WGS) entry which is preliminary data.</text>
</comment>
<feature type="compositionally biased region" description="Low complexity" evidence="1">
    <location>
        <begin position="50"/>
        <end position="59"/>
    </location>
</feature>
<evidence type="ECO:0000256" key="1">
    <source>
        <dbReference type="SAM" id="MobiDB-lite"/>
    </source>
</evidence>
<gene>
    <name evidence="3" type="ORF">DI549_13255</name>
</gene>
<organism evidence="3 4">
    <name type="scientific">Ancylobacter novellus</name>
    <name type="common">Thiobacillus novellus</name>
    <dbReference type="NCBI Taxonomy" id="921"/>
    <lineage>
        <taxon>Bacteria</taxon>
        <taxon>Pseudomonadati</taxon>
        <taxon>Pseudomonadota</taxon>
        <taxon>Alphaproteobacteria</taxon>
        <taxon>Hyphomicrobiales</taxon>
        <taxon>Xanthobacteraceae</taxon>
        <taxon>Ancylobacter</taxon>
    </lineage>
</organism>
<feature type="region of interest" description="Disordered" evidence="1">
    <location>
        <begin position="32"/>
        <end position="62"/>
    </location>
</feature>
<feature type="signal peptide" evidence="2">
    <location>
        <begin position="1"/>
        <end position="26"/>
    </location>
</feature>
<protein>
    <submittedName>
        <fullName evidence="3">Uncharacterized protein</fullName>
    </submittedName>
</protein>
<feature type="chain" id="PRO_5015984208" evidence="2">
    <location>
        <begin position="27"/>
        <end position="148"/>
    </location>
</feature>
<dbReference type="Proteomes" id="UP000248887">
    <property type="component" value="Unassembled WGS sequence"/>
</dbReference>
<keyword evidence="2" id="KW-0732">Signal</keyword>
<name>A0A2W5SQF9_ANCNO</name>
<reference evidence="3 4" key="1">
    <citation type="submission" date="2017-08" db="EMBL/GenBank/DDBJ databases">
        <title>Infants hospitalized years apart are colonized by the same room-sourced microbial strains.</title>
        <authorList>
            <person name="Brooks B."/>
            <person name="Olm M.R."/>
            <person name="Firek B.A."/>
            <person name="Baker R."/>
            <person name="Thomas B.C."/>
            <person name="Morowitz M.J."/>
            <person name="Banfield J.F."/>
        </authorList>
    </citation>
    <scope>NUCLEOTIDE SEQUENCE [LARGE SCALE GENOMIC DNA]</scope>
    <source>
        <strain evidence="3">S2_005_001_R2_27</strain>
    </source>
</reference>
<dbReference type="EMBL" id="QFQD01000040">
    <property type="protein sequence ID" value="PZQ81743.1"/>
    <property type="molecule type" value="Genomic_DNA"/>
</dbReference>
<evidence type="ECO:0000313" key="4">
    <source>
        <dbReference type="Proteomes" id="UP000248887"/>
    </source>
</evidence>
<sequence length="148" mass="15290">MTKNYALPALLLAALGLAALPLPAFAQQAPATAAPPAPVAPPGPASGTQPAPEAAAAPDVDPDMQRIAACKAQALARLKQRSPSVDDIYIDVDGLTVATADAKLGDTAVKGVIMGEAYIQRDKSDSANRFLCLTGEKGEVLFTFFTER</sequence>
<evidence type="ECO:0000313" key="3">
    <source>
        <dbReference type="EMBL" id="PZQ81743.1"/>
    </source>
</evidence>
<dbReference type="AlphaFoldDB" id="A0A2W5SQF9"/>
<accession>A0A2W5SQF9</accession>